<dbReference type="InParanoid" id="A0A674HV72"/>
<dbReference type="PANTHER" id="PTHR21402">
    <property type="entry name" value="GAMETOCYTE SPECIFIC FACTOR 1-RELATED"/>
    <property type="match status" value="1"/>
</dbReference>
<reference evidence="6" key="2">
    <citation type="submission" date="2025-08" db="UniProtKB">
        <authorList>
            <consortium name="Ensembl"/>
        </authorList>
    </citation>
    <scope>IDENTIFICATION</scope>
</reference>
<feature type="compositionally biased region" description="Basic residues" evidence="4">
    <location>
        <begin position="207"/>
        <end position="216"/>
    </location>
</feature>
<dbReference type="GeneTree" id="ENSGT00940000156784"/>
<evidence type="ECO:0000256" key="3">
    <source>
        <dbReference type="ARBA" id="ARBA00022833"/>
    </source>
</evidence>
<keyword evidence="2" id="KW-0863">Zinc-finger</keyword>
<evidence type="ECO:0000259" key="5">
    <source>
        <dbReference type="PROSITE" id="PS51800"/>
    </source>
</evidence>
<dbReference type="InterPro" id="IPR051591">
    <property type="entry name" value="UPF0224_FAM112_RNA_Proc"/>
</dbReference>
<sequence length="417" mass="45701">GCSSPSQKHRDESTPSFFYLHGLFRLNISQPLRAVSGSGSGVGAQRLGGKRPAPEPSPHPPQTNPAAGREGRDRPQSRAPPAPQTNPAAGREETGPARLKPTPRRGEKRPAWPQSRARTRLKPTPRLGGKGPARPQSRAPPPPKPTPRLGGKRPTRPHTRPQTNPAAGREETGPRAEPAPASNQPRGWAGRDRPGPPQTNPAAGQTRPHRRLHTRSRSGLEADSAPQLTPHSAPERTPAGPAMELEEDLDMLDPERLIQCPLVKHHWIRARRFPYHLVKCKESNPEIAKKLATCPFNARHLVPQADLSDHIMKCEDKAFVEQDVVSRSFESSQEQLNNGSTWQAPPCAEDWETDLMEGSESTFVWGVIGSAMKSTISNQNNSLPSRMRPPETLPYTLSAGLIRSISPSPWNLVLPQQ</sequence>
<feature type="compositionally biased region" description="Pro residues" evidence="4">
    <location>
        <begin position="54"/>
        <end position="63"/>
    </location>
</feature>
<accession>A0A674HV72</accession>
<name>A0A674HV72_TAEGU</name>
<feature type="region of interest" description="Disordered" evidence="4">
    <location>
        <begin position="33"/>
        <end position="240"/>
    </location>
</feature>
<evidence type="ECO:0000256" key="1">
    <source>
        <dbReference type="ARBA" id="ARBA00022723"/>
    </source>
</evidence>
<keyword evidence="3" id="KW-0862">Zinc</keyword>
<dbReference type="PANTHER" id="PTHR21402:SF5">
    <property type="entry name" value="GAMETOCYTE SPECIFIC FACTOR 1"/>
    <property type="match status" value="1"/>
</dbReference>
<dbReference type="Pfam" id="PF05253">
    <property type="entry name" value="zf-U11-48K"/>
    <property type="match status" value="1"/>
</dbReference>
<reference evidence="6" key="3">
    <citation type="submission" date="2025-09" db="UniProtKB">
        <authorList>
            <consortium name="Ensembl"/>
        </authorList>
    </citation>
    <scope>IDENTIFICATION</scope>
</reference>
<evidence type="ECO:0000256" key="4">
    <source>
        <dbReference type="SAM" id="MobiDB-lite"/>
    </source>
</evidence>
<dbReference type="Ensembl" id="ENSTGUT00000029565.1">
    <property type="protein sequence ID" value="ENSTGUP00000038459.1"/>
    <property type="gene ID" value="ENSTGUG00000027459.1"/>
</dbReference>
<evidence type="ECO:0000313" key="7">
    <source>
        <dbReference type="Proteomes" id="UP000007754"/>
    </source>
</evidence>
<feature type="domain" description="CHHC U11-48K-type" evidence="5">
    <location>
        <begin position="291"/>
        <end position="318"/>
    </location>
</feature>
<keyword evidence="7" id="KW-1185">Reference proteome</keyword>
<dbReference type="InterPro" id="IPR022776">
    <property type="entry name" value="TRM13/UPF0224_CHHC_Znf_dom"/>
</dbReference>
<feature type="domain" description="CHHC U11-48K-type" evidence="5">
    <location>
        <begin position="257"/>
        <end position="284"/>
    </location>
</feature>
<organism evidence="6 7">
    <name type="scientific">Taeniopygia guttata</name>
    <name type="common">Zebra finch</name>
    <name type="synonym">Poephila guttata</name>
    <dbReference type="NCBI Taxonomy" id="59729"/>
    <lineage>
        <taxon>Eukaryota</taxon>
        <taxon>Metazoa</taxon>
        <taxon>Chordata</taxon>
        <taxon>Craniata</taxon>
        <taxon>Vertebrata</taxon>
        <taxon>Euteleostomi</taxon>
        <taxon>Archelosauria</taxon>
        <taxon>Archosauria</taxon>
        <taxon>Dinosauria</taxon>
        <taxon>Saurischia</taxon>
        <taxon>Theropoda</taxon>
        <taxon>Coelurosauria</taxon>
        <taxon>Aves</taxon>
        <taxon>Neognathae</taxon>
        <taxon>Neoaves</taxon>
        <taxon>Telluraves</taxon>
        <taxon>Australaves</taxon>
        <taxon>Passeriformes</taxon>
        <taxon>Passeroidea</taxon>
        <taxon>Estrildidae</taxon>
        <taxon>Estrildinae</taxon>
        <taxon>Taeniopygia</taxon>
    </lineage>
</organism>
<dbReference type="GO" id="GO:0008270">
    <property type="term" value="F:zinc ion binding"/>
    <property type="evidence" value="ECO:0007669"/>
    <property type="project" value="UniProtKB-KW"/>
</dbReference>
<evidence type="ECO:0000313" key="6">
    <source>
        <dbReference type="Ensembl" id="ENSTGUP00000038459.1"/>
    </source>
</evidence>
<dbReference type="Proteomes" id="UP000007754">
    <property type="component" value="Chromosome 27"/>
</dbReference>
<proteinExistence type="predicted"/>
<dbReference type="PROSITE" id="PS51800">
    <property type="entry name" value="ZF_CHHC_U11_48K"/>
    <property type="match status" value="2"/>
</dbReference>
<feature type="compositionally biased region" description="Basic residues" evidence="4">
    <location>
        <begin position="150"/>
        <end position="159"/>
    </location>
</feature>
<keyword evidence="1" id="KW-0479">Metal-binding</keyword>
<evidence type="ECO:0000256" key="2">
    <source>
        <dbReference type="ARBA" id="ARBA00022771"/>
    </source>
</evidence>
<protein>
    <recommendedName>
        <fullName evidence="5">CHHC U11-48K-type domain-containing protein</fullName>
    </recommendedName>
</protein>
<dbReference type="AlphaFoldDB" id="A0A674HV72"/>
<reference evidence="6 7" key="1">
    <citation type="journal article" date="2010" name="Nature">
        <title>The genome of a songbird.</title>
        <authorList>
            <person name="Warren W.C."/>
            <person name="Clayton D.F."/>
            <person name="Ellegren H."/>
            <person name="Arnold A.P."/>
            <person name="Hillier L.W."/>
            <person name="Kunstner A."/>
            <person name="Searle S."/>
            <person name="White S."/>
            <person name="Vilella A.J."/>
            <person name="Fairley S."/>
            <person name="Heger A."/>
            <person name="Kong L."/>
            <person name="Ponting C.P."/>
            <person name="Jarvis E.D."/>
            <person name="Mello C.V."/>
            <person name="Minx P."/>
            <person name="Lovell P."/>
            <person name="Velho T.A."/>
            <person name="Ferris M."/>
            <person name="Balakrishnan C.N."/>
            <person name="Sinha S."/>
            <person name="Blatti C."/>
            <person name="London S.E."/>
            <person name="Li Y."/>
            <person name="Lin Y.C."/>
            <person name="George J."/>
            <person name="Sweedler J."/>
            <person name="Southey B."/>
            <person name="Gunaratne P."/>
            <person name="Watson M."/>
            <person name="Nam K."/>
            <person name="Backstrom N."/>
            <person name="Smeds L."/>
            <person name="Nabholz B."/>
            <person name="Itoh Y."/>
            <person name="Whitney O."/>
            <person name="Pfenning A.R."/>
            <person name="Howard J."/>
            <person name="Volker M."/>
            <person name="Skinner B.M."/>
            <person name="Griffin D.K."/>
            <person name="Ye L."/>
            <person name="McLaren W.M."/>
            <person name="Flicek P."/>
            <person name="Quesada V."/>
            <person name="Velasco G."/>
            <person name="Lopez-Otin C."/>
            <person name="Puente X.S."/>
            <person name="Olender T."/>
            <person name="Lancet D."/>
            <person name="Smit A.F."/>
            <person name="Hubley R."/>
            <person name="Konkel M.K."/>
            <person name="Walker J.A."/>
            <person name="Batzer M.A."/>
            <person name="Gu W."/>
            <person name="Pollock D.D."/>
            <person name="Chen L."/>
            <person name="Cheng Z."/>
            <person name="Eichler E.E."/>
            <person name="Stapley J."/>
            <person name="Slate J."/>
            <person name="Ekblom R."/>
            <person name="Birkhead T."/>
            <person name="Burke T."/>
            <person name="Burt D."/>
            <person name="Scharff C."/>
            <person name="Adam I."/>
            <person name="Richard H."/>
            <person name="Sultan M."/>
            <person name="Soldatov A."/>
            <person name="Lehrach H."/>
            <person name="Edwards S.V."/>
            <person name="Yang S.P."/>
            <person name="Li X."/>
            <person name="Graves T."/>
            <person name="Fulton L."/>
            <person name="Nelson J."/>
            <person name="Chinwalla A."/>
            <person name="Hou S."/>
            <person name="Mardis E.R."/>
            <person name="Wilson R.K."/>
        </authorList>
    </citation>
    <scope>NUCLEOTIDE SEQUENCE [LARGE SCALE GENOMIC DNA]</scope>
</reference>